<keyword evidence="8" id="KW-0175">Coiled coil</keyword>
<keyword evidence="5 7" id="KW-0964">Secreted</keyword>
<evidence type="ECO:0000256" key="2">
    <source>
        <dbReference type="ARBA" id="ARBA00004613"/>
    </source>
</evidence>
<evidence type="ECO:0000256" key="6">
    <source>
        <dbReference type="ARBA" id="ARBA00023143"/>
    </source>
</evidence>
<dbReference type="GO" id="GO:0044780">
    <property type="term" value="P:bacterial-type flagellum assembly"/>
    <property type="evidence" value="ECO:0007669"/>
    <property type="project" value="InterPro"/>
</dbReference>
<dbReference type="PANTHER" id="PTHR30033">
    <property type="entry name" value="FLAGELLAR HOOK-ASSOCIATED PROTEIN 1"/>
    <property type="match status" value="1"/>
</dbReference>
<gene>
    <name evidence="7" type="primary">flgK</name>
    <name evidence="11" type="ORF">SAMN05444391_0858</name>
</gene>
<evidence type="ECO:0000256" key="7">
    <source>
        <dbReference type="RuleBase" id="RU362065"/>
    </source>
</evidence>
<dbReference type="InterPro" id="IPR002371">
    <property type="entry name" value="FlgK"/>
</dbReference>
<evidence type="ECO:0000256" key="8">
    <source>
        <dbReference type="SAM" id="Coils"/>
    </source>
</evidence>
<evidence type="ECO:0000256" key="4">
    <source>
        <dbReference type="ARBA" id="ARBA00016244"/>
    </source>
</evidence>
<name>A0A1M6S2W1_9AQUI</name>
<dbReference type="GO" id="GO:0009424">
    <property type="term" value="C:bacterial-type flagellum hook"/>
    <property type="evidence" value="ECO:0007669"/>
    <property type="project" value="UniProtKB-UniRule"/>
</dbReference>
<keyword evidence="11" id="KW-0969">Cilium</keyword>
<dbReference type="AlphaFoldDB" id="A0A1M6S2W1"/>
<dbReference type="NCBIfam" id="TIGR02492">
    <property type="entry name" value="flgK_ends"/>
    <property type="match status" value="1"/>
</dbReference>
<keyword evidence="11" id="KW-0282">Flagellum</keyword>
<keyword evidence="6 7" id="KW-0975">Bacterial flagellum</keyword>
<evidence type="ECO:0000256" key="3">
    <source>
        <dbReference type="ARBA" id="ARBA00009677"/>
    </source>
</evidence>
<dbReference type="EMBL" id="LT670846">
    <property type="protein sequence ID" value="SHK39075.1"/>
    <property type="molecule type" value="Genomic_DNA"/>
</dbReference>
<keyword evidence="12" id="KW-1185">Reference proteome</keyword>
<feature type="domain" description="Flagellar basal-body/hook protein C-terminal" evidence="9">
    <location>
        <begin position="478"/>
        <end position="518"/>
    </location>
</feature>
<feature type="coiled-coil region" evidence="8">
    <location>
        <begin position="156"/>
        <end position="211"/>
    </location>
</feature>
<dbReference type="OrthoDB" id="9802553at2"/>
<evidence type="ECO:0000259" key="10">
    <source>
        <dbReference type="Pfam" id="PF22638"/>
    </source>
</evidence>
<proteinExistence type="inferred from homology"/>
<evidence type="ECO:0000313" key="11">
    <source>
        <dbReference type="EMBL" id="SHK39075.1"/>
    </source>
</evidence>
<evidence type="ECO:0000256" key="5">
    <source>
        <dbReference type="ARBA" id="ARBA00022525"/>
    </source>
</evidence>
<sequence>MFGYTFGVISAGLEVFRKAIDITNRNILNANNPDYAQEEPVITNFAPAGVNLQTIKRIQNFYYLSLRNDKLSTVYYLKERVSGNSQVEDIFQEFTQGLGGTEYINDLFGAYQDLMKDPTNEGAKAQLINSAKSLVSYLRDRINDLDRINNGIDYNLRNYISQVNDLTKKIAELNKDILIQYAQTYANGQDYKNLLDQRDQYLKELSQLINIRVQEDDLGRVRVETSQGFVLVEDGTSWDLSYDGGSRKVYWNSKDGSKVDISSLLTSGKIKGLLDFSQDISSYMNKLDSVAKALISQVKVPLRQGYGNTFYYIQNVSNPTAPLGISKPITLNGSSSVIITPSPTDSLNDLANTINAAAVGFTASVVANPDGTYTLKVVASDPNYTIQDQNGKLFKAEGLFTGTSVRDIDLNPNVSDMLQNMDYSLADEFDSFSVEWWNTVKGQYQNLLNDVSSNLNSLKNRQDRESALLNSLDAKLQEMQGVSIDAEFMRAMELQRSYEALAKIVNAMDELIRTTLNMV</sequence>
<keyword evidence="11" id="KW-0966">Cell projection</keyword>
<comment type="similarity">
    <text evidence="3 7">Belongs to the flagella basal body rod proteins family.</text>
</comment>
<dbReference type="GO" id="GO:0005198">
    <property type="term" value="F:structural molecule activity"/>
    <property type="evidence" value="ECO:0007669"/>
    <property type="project" value="UniProtKB-UniRule"/>
</dbReference>
<evidence type="ECO:0000259" key="9">
    <source>
        <dbReference type="Pfam" id="PF06429"/>
    </source>
</evidence>
<dbReference type="Pfam" id="PF06429">
    <property type="entry name" value="Flg_bbr_C"/>
    <property type="match status" value="1"/>
</dbReference>
<dbReference type="PANTHER" id="PTHR30033:SF1">
    <property type="entry name" value="FLAGELLAR HOOK-ASSOCIATED PROTEIN 1"/>
    <property type="match status" value="1"/>
</dbReference>
<evidence type="ECO:0000256" key="1">
    <source>
        <dbReference type="ARBA" id="ARBA00004365"/>
    </source>
</evidence>
<feature type="domain" description="Flagellar hook-associated protein FlgK helical" evidence="10">
    <location>
        <begin position="85"/>
        <end position="307"/>
    </location>
</feature>
<protein>
    <recommendedName>
        <fullName evidence="4 7">Flagellar hook-associated protein 1</fullName>
        <shortName evidence="7">HAP1</shortName>
    </recommendedName>
</protein>
<evidence type="ECO:0000313" key="12">
    <source>
        <dbReference type="Proteomes" id="UP000189810"/>
    </source>
</evidence>
<dbReference type="InterPro" id="IPR010930">
    <property type="entry name" value="Flg_bb/hook_C_dom"/>
</dbReference>
<dbReference type="PRINTS" id="PR01005">
    <property type="entry name" value="FLGHOOKAP1"/>
</dbReference>
<reference evidence="11 12" key="1">
    <citation type="submission" date="2016-11" db="EMBL/GenBank/DDBJ databases">
        <authorList>
            <person name="Jaros S."/>
            <person name="Januszkiewicz K."/>
            <person name="Wedrychowicz H."/>
        </authorList>
    </citation>
    <scope>NUCLEOTIDE SEQUENCE [LARGE SCALE GENOMIC DNA]</scope>
    <source>
        <strain evidence="11 12">DSM 19557</strain>
    </source>
</reference>
<dbReference type="Pfam" id="PF22638">
    <property type="entry name" value="FlgK_D1"/>
    <property type="match status" value="1"/>
</dbReference>
<dbReference type="InterPro" id="IPR053927">
    <property type="entry name" value="FlgK_helical"/>
</dbReference>
<organism evidence="11 12">
    <name type="scientific">Thermocrinis minervae</name>
    <dbReference type="NCBI Taxonomy" id="381751"/>
    <lineage>
        <taxon>Bacteria</taxon>
        <taxon>Pseudomonadati</taxon>
        <taxon>Aquificota</taxon>
        <taxon>Aquificia</taxon>
        <taxon>Aquificales</taxon>
        <taxon>Aquificaceae</taxon>
        <taxon>Thermocrinis</taxon>
    </lineage>
</organism>
<dbReference type="RefSeq" id="WP_154021735.1">
    <property type="nucleotide sequence ID" value="NZ_LT670846.1"/>
</dbReference>
<comment type="subcellular location">
    <subcellularLocation>
        <location evidence="1 7">Bacterial flagellum</location>
    </subcellularLocation>
    <subcellularLocation>
        <location evidence="2 7">Secreted</location>
    </subcellularLocation>
</comment>
<dbReference type="GO" id="GO:0005576">
    <property type="term" value="C:extracellular region"/>
    <property type="evidence" value="ECO:0007669"/>
    <property type="project" value="UniProtKB-SubCell"/>
</dbReference>
<dbReference type="SUPFAM" id="SSF64518">
    <property type="entry name" value="Phase 1 flagellin"/>
    <property type="match status" value="1"/>
</dbReference>
<accession>A0A1M6S2W1</accession>
<dbReference type="Proteomes" id="UP000189810">
    <property type="component" value="Chromosome I"/>
</dbReference>
<dbReference type="STRING" id="381751.SAMN05444391_0858"/>